<dbReference type="InterPro" id="IPR022657">
    <property type="entry name" value="De-COase2_CS"/>
</dbReference>
<dbReference type="PROSITE" id="PS00878">
    <property type="entry name" value="ODR_DC_2_1"/>
    <property type="match status" value="1"/>
</dbReference>
<dbReference type="FunFam" id="3.20.20.10:FF:000003">
    <property type="entry name" value="Diaminopimelate decarboxylase"/>
    <property type="match status" value="1"/>
</dbReference>
<dbReference type="InterPro" id="IPR022644">
    <property type="entry name" value="De-COase2_N"/>
</dbReference>
<dbReference type="PANTHER" id="PTHR43727:SF2">
    <property type="entry name" value="GROUP IV DECARBOXYLASE"/>
    <property type="match status" value="1"/>
</dbReference>
<dbReference type="GO" id="GO:0030170">
    <property type="term" value="F:pyridoxal phosphate binding"/>
    <property type="evidence" value="ECO:0007669"/>
    <property type="project" value="UniProtKB-UniRule"/>
</dbReference>
<dbReference type="HAMAP" id="MF_02120">
    <property type="entry name" value="LysA"/>
    <property type="match status" value="1"/>
</dbReference>
<feature type="binding site" evidence="5">
    <location>
        <position position="381"/>
    </location>
    <ligand>
        <name>substrate</name>
    </ligand>
</feature>
<evidence type="ECO:0000256" key="8">
    <source>
        <dbReference type="RuleBase" id="RU003738"/>
    </source>
</evidence>
<evidence type="ECO:0000256" key="5">
    <source>
        <dbReference type="HAMAP-Rule" id="MF_02120"/>
    </source>
</evidence>
<proteinExistence type="inferred from homology"/>
<dbReference type="InterPro" id="IPR000183">
    <property type="entry name" value="Orn/DAP/Arg_de-COase"/>
</dbReference>
<dbReference type="PROSITE" id="PS00879">
    <property type="entry name" value="ODR_DC_2_2"/>
    <property type="match status" value="1"/>
</dbReference>
<evidence type="ECO:0000256" key="4">
    <source>
        <dbReference type="ARBA" id="ARBA00023239"/>
    </source>
</evidence>
<keyword evidence="5 8" id="KW-0457">Lysine biosynthesis</keyword>
<dbReference type="RefSeq" id="WP_367885224.1">
    <property type="nucleotide sequence ID" value="NZ_CP130612.1"/>
</dbReference>
<dbReference type="PRINTS" id="PR01181">
    <property type="entry name" value="DAPDCRBXLASE"/>
</dbReference>
<dbReference type="PRINTS" id="PR01179">
    <property type="entry name" value="ODADCRBXLASE"/>
</dbReference>
<feature type="binding site" evidence="5">
    <location>
        <position position="287"/>
    </location>
    <ligand>
        <name>substrate</name>
    </ligand>
</feature>
<dbReference type="Gene3D" id="3.20.20.10">
    <property type="entry name" value="Alanine racemase"/>
    <property type="match status" value="1"/>
</dbReference>
<keyword evidence="5" id="KW-0028">Amino-acid biosynthesis</keyword>
<dbReference type="EMBL" id="CP130612">
    <property type="protein sequence ID" value="WKW12347.1"/>
    <property type="molecule type" value="Genomic_DNA"/>
</dbReference>
<dbReference type="InterPro" id="IPR022653">
    <property type="entry name" value="De-COase2_pyr-phos_BS"/>
</dbReference>
<comment type="function">
    <text evidence="5">Specifically catalyzes the decarboxylation of meso-diaminopimelate (meso-DAP) to L-lysine.</text>
</comment>
<feature type="domain" description="Orn/DAP/Arg decarboxylase 2 C-terminal" evidence="9">
    <location>
        <begin position="292"/>
        <end position="379"/>
    </location>
</feature>
<feature type="binding site" evidence="5">
    <location>
        <begin position="284"/>
        <end position="287"/>
    </location>
    <ligand>
        <name>pyridoxal 5'-phosphate</name>
        <dbReference type="ChEBI" id="CHEBI:597326"/>
    </ligand>
</feature>
<dbReference type="PANTHER" id="PTHR43727">
    <property type="entry name" value="DIAMINOPIMELATE DECARBOXYLASE"/>
    <property type="match status" value="1"/>
</dbReference>
<feature type="binding site" evidence="5">
    <location>
        <position position="323"/>
    </location>
    <ligand>
        <name>substrate</name>
    </ligand>
</feature>
<comment type="cofactor">
    <cofactor evidence="1 5 7 8">
        <name>pyridoxal 5'-phosphate</name>
        <dbReference type="ChEBI" id="CHEBI:597326"/>
    </cofactor>
</comment>
<dbReference type="GO" id="GO:0008836">
    <property type="term" value="F:diaminopimelate decarboxylase activity"/>
    <property type="evidence" value="ECO:0007669"/>
    <property type="project" value="UniProtKB-UniRule"/>
</dbReference>
<comment type="subunit">
    <text evidence="5">Homodimer.</text>
</comment>
<evidence type="ECO:0000259" key="9">
    <source>
        <dbReference type="Pfam" id="PF00278"/>
    </source>
</evidence>
<comment type="catalytic activity">
    <reaction evidence="5 8">
        <text>meso-2,6-diaminopimelate + H(+) = L-lysine + CO2</text>
        <dbReference type="Rhea" id="RHEA:15101"/>
        <dbReference type="ChEBI" id="CHEBI:15378"/>
        <dbReference type="ChEBI" id="CHEBI:16526"/>
        <dbReference type="ChEBI" id="CHEBI:32551"/>
        <dbReference type="ChEBI" id="CHEBI:57791"/>
        <dbReference type="EC" id="4.1.1.20"/>
    </reaction>
</comment>
<gene>
    <name evidence="5 11" type="primary">lysA</name>
    <name evidence="11" type="ORF">Strain138_001632</name>
</gene>
<dbReference type="Pfam" id="PF02784">
    <property type="entry name" value="Orn_Arg_deC_N"/>
    <property type="match status" value="1"/>
</dbReference>
<evidence type="ECO:0000256" key="2">
    <source>
        <dbReference type="ARBA" id="ARBA00022793"/>
    </source>
</evidence>
<dbReference type="Gene3D" id="2.40.37.10">
    <property type="entry name" value="Lyase, Ornithine Decarboxylase, Chain A, domain 1"/>
    <property type="match status" value="1"/>
</dbReference>
<dbReference type="InterPro" id="IPR009006">
    <property type="entry name" value="Ala_racemase/Decarboxylase_C"/>
</dbReference>
<dbReference type="InterPro" id="IPR022643">
    <property type="entry name" value="De-COase2_C"/>
</dbReference>
<sequence length="430" mass="45746">MGQGVLMAQGFGRRDGELYAADVPLRLLAEAVGTPAYVYCAETMRERVRRLDDALAGIPHRVHYAAKANSSGGVLRTLRDAGVGVDVVSGGELFKAIRAGFRPQTDIVFGGVGKTLREIGEAIAVGVKLLNVESEAELHLASEMAVELKTTAAVGIRVNPDVEVETAHEYIATGDKEHKFGVPLDDAERVARVAMALPGLALQGLHMHVGSQLYSYAAYREGAEKLVALAKTLRAAGAPIRYLDLGGGLPVPYAPNEGEPDLAAYGAVMREAVAALGDVELLVEHGRYLVAASAVLVTEVLYRKHNGGVDFVVCDAGMTELIRPSHYDAYHHVEPVGAVTGQVTADVVGPVCESGDFLAVARTLPDVQPGDLLAIHTVGAYGSAMASRYNARGFAAEVLVDGNRWAVVTQPEDYTDLVRQDVESPQWQET</sequence>
<dbReference type="SUPFAM" id="SSF51419">
    <property type="entry name" value="PLP-binding barrel"/>
    <property type="match status" value="1"/>
</dbReference>
<feature type="binding site" evidence="5">
    <location>
        <position position="353"/>
    </location>
    <ligand>
        <name>substrate</name>
    </ligand>
</feature>
<dbReference type="SUPFAM" id="SSF50621">
    <property type="entry name" value="Alanine racemase C-terminal domain-like"/>
    <property type="match status" value="1"/>
</dbReference>
<comment type="similarity">
    <text evidence="5">Belongs to the Orn/Lys/Arg decarboxylase class-II family. LysA subfamily.</text>
</comment>
<keyword evidence="2 5" id="KW-0210">Decarboxylase</keyword>
<evidence type="ECO:0000256" key="7">
    <source>
        <dbReference type="PIRSR" id="PIRSR600183-50"/>
    </source>
</evidence>
<evidence type="ECO:0000256" key="6">
    <source>
        <dbReference type="NCBIfam" id="TIGR01048"/>
    </source>
</evidence>
<evidence type="ECO:0000256" key="1">
    <source>
        <dbReference type="ARBA" id="ARBA00001933"/>
    </source>
</evidence>
<dbReference type="Pfam" id="PF00278">
    <property type="entry name" value="Orn_DAP_Arg_deC"/>
    <property type="match status" value="1"/>
</dbReference>
<keyword evidence="3 5" id="KW-0663">Pyridoxal phosphate</keyword>
<protein>
    <recommendedName>
        <fullName evidence="5 6">Diaminopimelate decarboxylase</fullName>
        <shortName evidence="5">DAP decarboxylase</shortName>
        <shortName evidence="5">DAPDC</shortName>
        <ecNumber evidence="5 6">4.1.1.20</ecNumber>
    </recommendedName>
</protein>
<evidence type="ECO:0000313" key="11">
    <source>
        <dbReference type="EMBL" id="WKW12347.1"/>
    </source>
</evidence>
<dbReference type="InterPro" id="IPR029066">
    <property type="entry name" value="PLP-binding_barrel"/>
</dbReference>
<accession>A0AA49JUZ8</accession>
<feature type="binding site" evidence="5">
    <location>
        <position position="327"/>
    </location>
    <ligand>
        <name>substrate</name>
    </ligand>
</feature>
<comment type="pathway">
    <text evidence="5 8">Amino-acid biosynthesis; L-lysine biosynthesis via DAP pathway; L-lysine from DL-2,6-diaminopimelate: step 1/1.</text>
</comment>
<evidence type="ECO:0000259" key="10">
    <source>
        <dbReference type="Pfam" id="PF02784"/>
    </source>
</evidence>
<name>A0AA49JUZ8_9BACT</name>
<feature type="binding site" evidence="5">
    <location>
        <position position="381"/>
    </location>
    <ligand>
        <name>pyridoxal 5'-phosphate</name>
        <dbReference type="ChEBI" id="CHEBI:597326"/>
    </ligand>
</feature>
<evidence type="ECO:0000256" key="3">
    <source>
        <dbReference type="ARBA" id="ARBA00022898"/>
    </source>
</evidence>
<dbReference type="CDD" id="cd06828">
    <property type="entry name" value="PLPDE_III_DapDC"/>
    <property type="match status" value="1"/>
</dbReference>
<feature type="domain" description="Orn/DAP/Arg decarboxylase 2 N-terminal" evidence="10">
    <location>
        <begin position="43"/>
        <end position="291"/>
    </location>
</feature>
<feature type="active site" description="Proton donor" evidence="7">
    <location>
        <position position="352"/>
    </location>
</feature>
<dbReference type="InterPro" id="IPR002986">
    <property type="entry name" value="DAP_deCOOHase_LysA"/>
</dbReference>
<dbReference type="EC" id="4.1.1.20" evidence="5 6"/>
<organism evidence="11">
    <name type="scientific">Pseudogemmatithrix spongiicola</name>
    <dbReference type="NCBI Taxonomy" id="3062599"/>
    <lineage>
        <taxon>Bacteria</taxon>
        <taxon>Pseudomonadati</taxon>
        <taxon>Gemmatimonadota</taxon>
        <taxon>Gemmatimonadia</taxon>
        <taxon>Gemmatimonadales</taxon>
        <taxon>Gemmatimonadaceae</taxon>
        <taxon>Pseudogemmatithrix</taxon>
    </lineage>
</organism>
<reference evidence="11" key="1">
    <citation type="submission" date="2023-07" db="EMBL/GenBank/DDBJ databases">
        <authorList>
            <person name="Haufschild T."/>
            <person name="Kallscheuer N."/>
            <person name="Hammer J."/>
            <person name="Kohn T."/>
            <person name="Kabuu M."/>
            <person name="Jogler M."/>
            <person name="Wohfarth N."/>
            <person name="Heuer A."/>
            <person name="Rohde M."/>
            <person name="van Teeseling M.C.F."/>
            <person name="Jogler C."/>
        </authorList>
    </citation>
    <scope>NUCLEOTIDE SEQUENCE</scope>
    <source>
        <strain evidence="11">Strain 138</strain>
    </source>
</reference>
<keyword evidence="4 5" id="KW-0456">Lyase</keyword>
<feature type="binding site" evidence="5">
    <location>
        <position position="248"/>
    </location>
    <ligand>
        <name>pyridoxal 5'-phosphate</name>
        <dbReference type="ChEBI" id="CHEBI:597326"/>
    </ligand>
</feature>
<dbReference type="AlphaFoldDB" id="A0AA49JUZ8"/>
<dbReference type="GO" id="GO:0009089">
    <property type="term" value="P:lysine biosynthetic process via diaminopimelate"/>
    <property type="evidence" value="ECO:0007669"/>
    <property type="project" value="UniProtKB-UniRule"/>
</dbReference>
<feature type="modified residue" description="N6-(pyridoxal phosphate)lysine" evidence="5 7">
    <location>
        <position position="67"/>
    </location>
</feature>
<dbReference type="NCBIfam" id="TIGR01048">
    <property type="entry name" value="lysA"/>
    <property type="match status" value="1"/>
</dbReference>